<evidence type="ECO:0000313" key="2">
    <source>
        <dbReference type="Proteomes" id="UP001055072"/>
    </source>
</evidence>
<keyword evidence="2" id="KW-1185">Reference proteome</keyword>
<name>A0ACB8U3Q3_9APHY</name>
<reference evidence="1" key="1">
    <citation type="journal article" date="2021" name="Environ. Microbiol.">
        <title>Gene family expansions and transcriptome signatures uncover fungal adaptations to wood decay.</title>
        <authorList>
            <person name="Hage H."/>
            <person name="Miyauchi S."/>
            <person name="Viragh M."/>
            <person name="Drula E."/>
            <person name="Min B."/>
            <person name="Chaduli D."/>
            <person name="Navarro D."/>
            <person name="Favel A."/>
            <person name="Norest M."/>
            <person name="Lesage-Meessen L."/>
            <person name="Balint B."/>
            <person name="Merenyi Z."/>
            <person name="de Eugenio L."/>
            <person name="Morin E."/>
            <person name="Martinez A.T."/>
            <person name="Baldrian P."/>
            <person name="Stursova M."/>
            <person name="Martinez M.J."/>
            <person name="Novotny C."/>
            <person name="Magnuson J.K."/>
            <person name="Spatafora J.W."/>
            <person name="Maurice S."/>
            <person name="Pangilinan J."/>
            <person name="Andreopoulos W."/>
            <person name="LaButti K."/>
            <person name="Hundley H."/>
            <person name="Na H."/>
            <person name="Kuo A."/>
            <person name="Barry K."/>
            <person name="Lipzen A."/>
            <person name="Henrissat B."/>
            <person name="Riley R."/>
            <person name="Ahrendt S."/>
            <person name="Nagy L.G."/>
            <person name="Grigoriev I.V."/>
            <person name="Martin F."/>
            <person name="Rosso M.N."/>
        </authorList>
    </citation>
    <scope>NUCLEOTIDE SEQUENCE</scope>
    <source>
        <strain evidence="1">CBS 384.51</strain>
    </source>
</reference>
<sequence length="223" mass="25485">MTSFENGTFLGPFFIVLCFDFVLYGAFCIQVYSYYAANRDRLALKLLVGLLSILETLHTAFCIHLVYTFLIFYPTMSSKESQIIWSVPVIMVLEPIIGINVRLYYTYRLWKVSQSFPVVLTIISLEAALVALEYKAISYLFIWHTWQSLATADRFSLYSNLCFSFTIFIDSAIASLLVYYFHEKSRSFARTRGTKGLLLKLSYFAMTAGALTVLSTIIWSTLG</sequence>
<dbReference type="Proteomes" id="UP001055072">
    <property type="component" value="Unassembled WGS sequence"/>
</dbReference>
<comment type="caution">
    <text evidence="1">The sequence shown here is derived from an EMBL/GenBank/DDBJ whole genome shotgun (WGS) entry which is preliminary data.</text>
</comment>
<protein>
    <submittedName>
        <fullName evidence="1">Uncharacterized protein</fullName>
    </submittedName>
</protein>
<accession>A0ACB8U3Q3</accession>
<gene>
    <name evidence="1" type="ORF">BDY19DRAFT_150225</name>
</gene>
<dbReference type="EMBL" id="MU274912">
    <property type="protein sequence ID" value="KAI0088831.1"/>
    <property type="molecule type" value="Genomic_DNA"/>
</dbReference>
<proteinExistence type="predicted"/>
<organism evidence="1 2">
    <name type="scientific">Irpex rosettiformis</name>
    <dbReference type="NCBI Taxonomy" id="378272"/>
    <lineage>
        <taxon>Eukaryota</taxon>
        <taxon>Fungi</taxon>
        <taxon>Dikarya</taxon>
        <taxon>Basidiomycota</taxon>
        <taxon>Agaricomycotina</taxon>
        <taxon>Agaricomycetes</taxon>
        <taxon>Polyporales</taxon>
        <taxon>Irpicaceae</taxon>
        <taxon>Irpex</taxon>
    </lineage>
</organism>
<evidence type="ECO:0000313" key="1">
    <source>
        <dbReference type="EMBL" id="KAI0088831.1"/>
    </source>
</evidence>